<evidence type="ECO:0000313" key="12">
    <source>
        <dbReference type="Proteomes" id="UP000230709"/>
    </source>
</evidence>
<dbReference type="Gene3D" id="3.40.50.300">
    <property type="entry name" value="P-loop containing nucleotide triphosphate hydrolases"/>
    <property type="match status" value="1"/>
</dbReference>
<dbReference type="InterPro" id="IPR003593">
    <property type="entry name" value="AAA+_ATPase"/>
</dbReference>
<dbReference type="InterPro" id="IPR017871">
    <property type="entry name" value="ABC_transporter-like_CS"/>
</dbReference>
<evidence type="ECO:0000313" key="11">
    <source>
        <dbReference type="EMBL" id="ATQ68686.1"/>
    </source>
</evidence>
<dbReference type="SMART" id="SM00382">
    <property type="entry name" value="AAA"/>
    <property type="match status" value="1"/>
</dbReference>
<evidence type="ECO:0000259" key="10">
    <source>
        <dbReference type="PROSITE" id="PS50929"/>
    </source>
</evidence>
<dbReference type="NCBIfam" id="TIGR01194">
    <property type="entry name" value="cyc_pep_trnsptr"/>
    <property type="match status" value="1"/>
</dbReference>
<keyword evidence="7 8" id="KW-0472">Membrane</keyword>
<evidence type="ECO:0000259" key="9">
    <source>
        <dbReference type="PROSITE" id="PS50893"/>
    </source>
</evidence>
<dbReference type="Proteomes" id="UP000230709">
    <property type="component" value="Chromosome"/>
</dbReference>
<keyword evidence="3 8" id="KW-0812">Transmembrane</keyword>
<keyword evidence="6 8" id="KW-1133">Transmembrane helix</keyword>
<dbReference type="EMBL" id="CP023737">
    <property type="protein sequence ID" value="ATQ68686.1"/>
    <property type="molecule type" value="Genomic_DNA"/>
</dbReference>
<evidence type="ECO:0000256" key="6">
    <source>
        <dbReference type="ARBA" id="ARBA00022989"/>
    </source>
</evidence>
<dbReference type="InterPro" id="IPR039421">
    <property type="entry name" value="Type_1_exporter"/>
</dbReference>
<comment type="similarity">
    <text evidence="2">Belongs to the ABC transporter superfamily.</text>
</comment>
<feature type="domain" description="ABC transmembrane type-1" evidence="10">
    <location>
        <begin position="20"/>
        <end position="294"/>
    </location>
</feature>
<feature type="transmembrane region" description="Helical" evidence="8">
    <location>
        <begin position="54"/>
        <end position="73"/>
    </location>
</feature>
<reference evidence="12" key="1">
    <citation type="submission" date="2017-10" db="EMBL/GenBank/DDBJ databases">
        <title>Completed PacBio SMRT sequence of Methylosinus trichosporium OB3b reveals presence of a third large plasmid.</title>
        <authorList>
            <person name="Charles T.C."/>
            <person name="Lynch M.D.J."/>
            <person name="Heil J.R."/>
            <person name="Cheng J."/>
        </authorList>
    </citation>
    <scope>NUCLEOTIDE SEQUENCE [LARGE SCALE GENOMIC DNA]</scope>
    <source>
        <strain evidence="12">OB3b</strain>
    </source>
</reference>
<keyword evidence="4" id="KW-0547">Nucleotide-binding</keyword>
<dbReference type="KEGG" id="mtw:CQW49_12925"/>
<evidence type="ECO:0000256" key="5">
    <source>
        <dbReference type="ARBA" id="ARBA00022840"/>
    </source>
</evidence>
<accession>A0A2D2D141</accession>
<dbReference type="InterPro" id="IPR011527">
    <property type="entry name" value="ABC1_TM_dom"/>
</dbReference>
<dbReference type="SUPFAM" id="SSF90123">
    <property type="entry name" value="ABC transporter transmembrane region"/>
    <property type="match status" value="1"/>
</dbReference>
<keyword evidence="5" id="KW-0067">ATP-binding</keyword>
<dbReference type="GO" id="GO:1904680">
    <property type="term" value="F:peptide transmembrane transporter activity"/>
    <property type="evidence" value="ECO:0007669"/>
    <property type="project" value="InterPro"/>
</dbReference>
<dbReference type="GO" id="GO:0005524">
    <property type="term" value="F:ATP binding"/>
    <property type="evidence" value="ECO:0007669"/>
    <property type="project" value="UniProtKB-KW"/>
</dbReference>
<dbReference type="PROSITE" id="PS00211">
    <property type="entry name" value="ABC_TRANSPORTER_1"/>
    <property type="match status" value="1"/>
</dbReference>
<dbReference type="CDD" id="cd03228">
    <property type="entry name" value="ABCC_MRP_Like"/>
    <property type="match status" value="1"/>
</dbReference>
<evidence type="ECO:0000256" key="1">
    <source>
        <dbReference type="ARBA" id="ARBA00004651"/>
    </source>
</evidence>
<evidence type="ECO:0000256" key="2">
    <source>
        <dbReference type="ARBA" id="ARBA00005417"/>
    </source>
</evidence>
<sequence length="533" mass="58610">MRNLNLGRVAAGLLRPYWRLALAAVALGGLGSLATVGILALIDDALKSGSSPMRALGFVLLCPFMIAAQYGSFRANSWIVQNVMADLRKSLVDDILKAPVATIERMQKHRVIVALNHDVEQLTVFVRGLPFLLVSVLTACGCVAYLFSISWRLAGVAALAGVARVLVVRRMLDSAYKIFFVEREARENLQQDFDLLVEGCKELRLNQPRRSGFRERRLRAKIDEVRDLTHDNFVQFTAIEAIESASAFIIIGALLAMQQTLGEPKETLGAFVVAMLFLREPINAIVGYIPMYGHAEASFRQIVKLREDFANTESWSSNGGNAAFSTIALVGVTYAYPGEGEQPPFTLGPIDLELRRGETLFIVGENGSGKTTLVKLLLGLYPPTTGAILVDGAPVGDADRDAYRQRFSAVFFDYCLFDDVAMEAGDADAANDYLTRMELSTKTAIVDGVFSTTALSAGQRKRLALVSAFAEGRPVLVLDEWAAEQDPTFRRAFYSEILPDLKRRGKTLICVSHDDRYFDAADRVIHIKDGKIV</sequence>
<dbReference type="GO" id="GO:0034040">
    <property type="term" value="F:ATPase-coupled lipid transmembrane transporter activity"/>
    <property type="evidence" value="ECO:0007669"/>
    <property type="project" value="TreeGrafter"/>
</dbReference>
<dbReference type="SUPFAM" id="SSF52540">
    <property type="entry name" value="P-loop containing nucleoside triphosphate hydrolases"/>
    <property type="match status" value="1"/>
</dbReference>
<dbReference type="AlphaFoldDB" id="A0A2D2D141"/>
<comment type="subcellular location">
    <subcellularLocation>
        <location evidence="1">Cell membrane</location>
        <topology evidence="1">Multi-pass membrane protein</topology>
    </subcellularLocation>
</comment>
<dbReference type="Pfam" id="PF00664">
    <property type="entry name" value="ABC_membrane"/>
    <property type="match status" value="1"/>
</dbReference>
<dbReference type="PROSITE" id="PS50893">
    <property type="entry name" value="ABC_TRANSPORTER_2"/>
    <property type="match status" value="1"/>
</dbReference>
<dbReference type="InterPro" id="IPR027417">
    <property type="entry name" value="P-loop_NTPase"/>
</dbReference>
<dbReference type="GO" id="GO:0005886">
    <property type="term" value="C:plasma membrane"/>
    <property type="evidence" value="ECO:0007669"/>
    <property type="project" value="UniProtKB-SubCell"/>
</dbReference>
<dbReference type="PROSITE" id="PS50929">
    <property type="entry name" value="ABC_TM1F"/>
    <property type="match status" value="1"/>
</dbReference>
<name>A0A2D2D141_METT3</name>
<dbReference type="STRING" id="595536.GCA_000178815_02580"/>
<feature type="domain" description="ABC transporter" evidence="9">
    <location>
        <begin position="327"/>
        <end position="533"/>
    </location>
</feature>
<dbReference type="InterPro" id="IPR036640">
    <property type="entry name" value="ABC1_TM_sf"/>
</dbReference>
<dbReference type="GO" id="GO:0016887">
    <property type="term" value="F:ATP hydrolysis activity"/>
    <property type="evidence" value="ECO:0007669"/>
    <property type="project" value="InterPro"/>
</dbReference>
<evidence type="ECO:0000256" key="3">
    <source>
        <dbReference type="ARBA" id="ARBA00022692"/>
    </source>
</evidence>
<keyword evidence="12" id="KW-1185">Reference proteome</keyword>
<dbReference type="RefSeq" id="WP_003609160.1">
    <property type="nucleotide sequence ID" value="NZ_ADVE02000001.1"/>
</dbReference>
<dbReference type="GO" id="GO:0015833">
    <property type="term" value="P:peptide transport"/>
    <property type="evidence" value="ECO:0007669"/>
    <property type="project" value="InterPro"/>
</dbReference>
<dbReference type="Pfam" id="PF00005">
    <property type="entry name" value="ABC_tran"/>
    <property type="match status" value="1"/>
</dbReference>
<dbReference type="InterPro" id="IPR005898">
    <property type="entry name" value="Cyc_pep_transpt_SyrD/YojI"/>
</dbReference>
<dbReference type="PANTHER" id="PTHR24221:SF654">
    <property type="entry name" value="ATP-BINDING CASSETTE SUB-FAMILY B MEMBER 6"/>
    <property type="match status" value="1"/>
</dbReference>
<proteinExistence type="inferred from homology"/>
<feature type="transmembrane region" description="Helical" evidence="8">
    <location>
        <begin position="124"/>
        <end position="146"/>
    </location>
</feature>
<organism evidence="11 12">
    <name type="scientific">Methylosinus trichosporium (strain ATCC 35070 / NCIMB 11131 / UNIQEM 75 / OB3b)</name>
    <dbReference type="NCBI Taxonomy" id="595536"/>
    <lineage>
        <taxon>Bacteria</taxon>
        <taxon>Pseudomonadati</taxon>
        <taxon>Pseudomonadota</taxon>
        <taxon>Alphaproteobacteria</taxon>
        <taxon>Hyphomicrobiales</taxon>
        <taxon>Methylocystaceae</taxon>
        <taxon>Methylosinus</taxon>
    </lineage>
</organism>
<dbReference type="Gene3D" id="1.20.1560.10">
    <property type="entry name" value="ABC transporter type 1, transmembrane domain"/>
    <property type="match status" value="1"/>
</dbReference>
<evidence type="ECO:0000256" key="7">
    <source>
        <dbReference type="ARBA" id="ARBA00023136"/>
    </source>
</evidence>
<dbReference type="GO" id="GO:0140359">
    <property type="term" value="F:ABC-type transporter activity"/>
    <property type="evidence" value="ECO:0007669"/>
    <property type="project" value="InterPro"/>
</dbReference>
<evidence type="ECO:0000256" key="8">
    <source>
        <dbReference type="SAM" id="Phobius"/>
    </source>
</evidence>
<evidence type="ECO:0000256" key="4">
    <source>
        <dbReference type="ARBA" id="ARBA00022741"/>
    </source>
</evidence>
<feature type="transmembrane region" description="Helical" evidence="8">
    <location>
        <begin position="20"/>
        <end position="42"/>
    </location>
</feature>
<dbReference type="PANTHER" id="PTHR24221">
    <property type="entry name" value="ATP-BINDING CASSETTE SUB-FAMILY B"/>
    <property type="match status" value="1"/>
</dbReference>
<dbReference type="InterPro" id="IPR003439">
    <property type="entry name" value="ABC_transporter-like_ATP-bd"/>
</dbReference>
<protein>
    <submittedName>
        <fullName evidence="11">Cyclic peptide transporter</fullName>
    </submittedName>
</protein>
<gene>
    <name evidence="11" type="ORF">CQW49_12925</name>
</gene>